<feature type="domain" description="RWD" evidence="2">
    <location>
        <begin position="9"/>
        <end position="115"/>
    </location>
</feature>
<gene>
    <name evidence="3" type="ORF">PAPOLLO_LOCUS12163</name>
</gene>
<accession>A0A8S3WYT4</accession>
<dbReference type="OrthoDB" id="277175at2759"/>
<dbReference type="AlphaFoldDB" id="A0A8S3WYT4"/>
<evidence type="ECO:0000256" key="1">
    <source>
        <dbReference type="SAM" id="MobiDB-lite"/>
    </source>
</evidence>
<organism evidence="3 4">
    <name type="scientific">Parnassius apollo</name>
    <name type="common">Apollo butterfly</name>
    <name type="synonym">Papilio apollo</name>
    <dbReference type="NCBI Taxonomy" id="110799"/>
    <lineage>
        <taxon>Eukaryota</taxon>
        <taxon>Metazoa</taxon>
        <taxon>Ecdysozoa</taxon>
        <taxon>Arthropoda</taxon>
        <taxon>Hexapoda</taxon>
        <taxon>Insecta</taxon>
        <taxon>Pterygota</taxon>
        <taxon>Neoptera</taxon>
        <taxon>Endopterygota</taxon>
        <taxon>Lepidoptera</taxon>
        <taxon>Glossata</taxon>
        <taxon>Ditrysia</taxon>
        <taxon>Papilionoidea</taxon>
        <taxon>Papilionidae</taxon>
        <taxon>Parnassiinae</taxon>
        <taxon>Parnassini</taxon>
        <taxon>Parnassius</taxon>
        <taxon>Parnassius</taxon>
    </lineage>
</organism>
<feature type="compositionally biased region" description="Acidic residues" evidence="1">
    <location>
        <begin position="214"/>
        <end position="230"/>
    </location>
</feature>
<evidence type="ECO:0000313" key="3">
    <source>
        <dbReference type="EMBL" id="CAG4991663.1"/>
    </source>
</evidence>
<dbReference type="Pfam" id="PF05773">
    <property type="entry name" value="RWD"/>
    <property type="match status" value="1"/>
</dbReference>
<sequence length="240" mass="27752">MDYHYEQNSEVEALDSIYYGEMKILETEPFHKFCIPIMSEGYEGTGEGLACQLTFTYTSKYPDELPLVEIENEENFDGVDKNQLLEHLIDQGKQNLGMVMVFTLVSAGQEWLNETWDSIKKEKEERVLAKLRADEEAEQKRFEGTRVTVESFLAWRNQFEMDMGIPAKREREGKDKNKLTGKELFLRDTTLNESDLKFLDDGDTVKVDESLFQDMDDLELSDDDEEDEDYVPGQSGSESD</sequence>
<dbReference type="PANTHER" id="PTHR12292">
    <property type="entry name" value="RWD DOMAIN-CONTAINING PROTEIN"/>
    <property type="match status" value="1"/>
</dbReference>
<dbReference type="InterPro" id="IPR040213">
    <property type="entry name" value="GIR2-like"/>
</dbReference>
<dbReference type="CDD" id="cd23816">
    <property type="entry name" value="RWD_RWDD1"/>
    <property type="match status" value="1"/>
</dbReference>
<dbReference type="FunFam" id="3.10.110.10:FF:000075">
    <property type="entry name" value="RWD domain-containing protein (Gir2)"/>
    <property type="match status" value="1"/>
</dbReference>
<protein>
    <submittedName>
        <fullName evidence="3">(apollo) hypothetical protein</fullName>
    </submittedName>
</protein>
<feature type="region of interest" description="Disordered" evidence="1">
    <location>
        <begin position="210"/>
        <end position="240"/>
    </location>
</feature>
<name>A0A8S3WYT4_PARAO</name>
<evidence type="ECO:0000259" key="2">
    <source>
        <dbReference type="PROSITE" id="PS50908"/>
    </source>
</evidence>
<evidence type="ECO:0000313" key="4">
    <source>
        <dbReference type="Proteomes" id="UP000691718"/>
    </source>
</evidence>
<dbReference type="InterPro" id="IPR006575">
    <property type="entry name" value="RWD_dom"/>
</dbReference>
<dbReference type="EMBL" id="CAJQZP010000885">
    <property type="protein sequence ID" value="CAG4991663.1"/>
    <property type="molecule type" value="Genomic_DNA"/>
</dbReference>
<dbReference type="Proteomes" id="UP000691718">
    <property type="component" value="Unassembled WGS sequence"/>
</dbReference>
<keyword evidence="4" id="KW-1185">Reference proteome</keyword>
<dbReference type="PROSITE" id="PS50908">
    <property type="entry name" value="RWD"/>
    <property type="match status" value="1"/>
</dbReference>
<proteinExistence type="predicted"/>
<comment type="caution">
    <text evidence="3">The sequence shown here is derived from an EMBL/GenBank/DDBJ whole genome shotgun (WGS) entry which is preliminary data.</text>
</comment>
<dbReference type="SMART" id="SM00591">
    <property type="entry name" value="RWD"/>
    <property type="match status" value="1"/>
</dbReference>
<reference evidence="3" key="1">
    <citation type="submission" date="2021-04" db="EMBL/GenBank/DDBJ databases">
        <authorList>
            <person name="Tunstrom K."/>
        </authorList>
    </citation>
    <scope>NUCLEOTIDE SEQUENCE</scope>
</reference>